<evidence type="ECO:0000256" key="8">
    <source>
        <dbReference type="SAM" id="MobiDB-lite"/>
    </source>
</evidence>
<dbReference type="InParanoid" id="H3BZU9"/>
<keyword evidence="3" id="KW-0808">Transferase</keyword>
<organism evidence="10 11">
    <name type="scientific">Tetraodon nigroviridis</name>
    <name type="common">Spotted green pufferfish</name>
    <name type="synonym">Chelonodon nigroviridis</name>
    <dbReference type="NCBI Taxonomy" id="99883"/>
    <lineage>
        <taxon>Eukaryota</taxon>
        <taxon>Metazoa</taxon>
        <taxon>Chordata</taxon>
        <taxon>Craniata</taxon>
        <taxon>Vertebrata</taxon>
        <taxon>Euteleostomi</taxon>
        <taxon>Actinopterygii</taxon>
        <taxon>Neopterygii</taxon>
        <taxon>Teleostei</taxon>
        <taxon>Neoteleostei</taxon>
        <taxon>Acanthomorphata</taxon>
        <taxon>Eupercaria</taxon>
        <taxon>Tetraodontiformes</taxon>
        <taxon>Tetradontoidea</taxon>
        <taxon>Tetraodontidae</taxon>
        <taxon>Tetraodon</taxon>
    </lineage>
</organism>
<dbReference type="SMART" id="SM00220">
    <property type="entry name" value="S_TKc"/>
    <property type="match status" value="1"/>
</dbReference>
<evidence type="ECO:0000256" key="6">
    <source>
        <dbReference type="ARBA" id="ARBA00022840"/>
    </source>
</evidence>
<evidence type="ECO:0000313" key="11">
    <source>
        <dbReference type="Proteomes" id="UP000007303"/>
    </source>
</evidence>
<dbReference type="OMA" id="CLRFRHR"/>
<proteinExistence type="predicted"/>
<dbReference type="GO" id="GO:0044773">
    <property type="term" value="P:mitotic DNA damage checkpoint signaling"/>
    <property type="evidence" value="ECO:0007669"/>
    <property type="project" value="TreeGrafter"/>
</dbReference>
<dbReference type="FunCoup" id="H3BZU9">
    <property type="interactions" value="1126"/>
</dbReference>
<dbReference type="SUPFAM" id="SSF56112">
    <property type="entry name" value="Protein kinase-like (PK-like)"/>
    <property type="match status" value="1"/>
</dbReference>
<dbReference type="STRING" id="99883.ENSTNIP00000001515"/>
<dbReference type="Pfam" id="PF00069">
    <property type="entry name" value="Pkinase"/>
    <property type="match status" value="2"/>
</dbReference>
<dbReference type="PANTHER" id="PTHR44167">
    <property type="entry name" value="OVARIAN-SPECIFIC SERINE/THREONINE-PROTEIN KINASE LOK-RELATED"/>
    <property type="match status" value="1"/>
</dbReference>
<dbReference type="AlphaFoldDB" id="H3BZU9"/>
<dbReference type="GO" id="GO:0005634">
    <property type="term" value="C:nucleus"/>
    <property type="evidence" value="ECO:0007669"/>
    <property type="project" value="TreeGrafter"/>
</dbReference>
<feature type="domain" description="Protein kinase" evidence="9">
    <location>
        <begin position="51"/>
        <end position="549"/>
    </location>
</feature>
<accession>H3BZU9</accession>
<keyword evidence="2" id="KW-0723">Serine/threonine-protein kinase</keyword>
<feature type="binding site" evidence="7">
    <location>
        <position position="83"/>
    </location>
    <ligand>
        <name>ATP</name>
        <dbReference type="ChEBI" id="CHEBI:30616"/>
    </ligand>
</feature>
<dbReference type="GeneTree" id="ENSGT00550000075011"/>
<evidence type="ECO:0000256" key="3">
    <source>
        <dbReference type="ARBA" id="ARBA00022679"/>
    </source>
</evidence>
<dbReference type="Ensembl" id="ENSTNIT00000000998.1">
    <property type="protein sequence ID" value="ENSTNIP00000001515.1"/>
    <property type="gene ID" value="ENSTNIG00000006963.1"/>
</dbReference>
<dbReference type="PROSITE" id="PS00107">
    <property type="entry name" value="PROTEIN_KINASE_ATP"/>
    <property type="match status" value="1"/>
</dbReference>
<dbReference type="Gene3D" id="3.30.200.20">
    <property type="entry name" value="Phosphorylase Kinase, domain 1"/>
    <property type="match status" value="1"/>
</dbReference>
<dbReference type="InterPro" id="IPR008271">
    <property type="entry name" value="Ser/Thr_kinase_AS"/>
</dbReference>
<protein>
    <recommendedName>
        <fullName evidence="1">non-specific serine/threonine protein kinase</fullName>
        <ecNumber evidence="1">2.7.11.1</ecNumber>
    </recommendedName>
</protein>
<dbReference type="GO" id="GO:0005524">
    <property type="term" value="F:ATP binding"/>
    <property type="evidence" value="ECO:0007669"/>
    <property type="project" value="UniProtKB-UniRule"/>
</dbReference>
<reference evidence="10" key="2">
    <citation type="submission" date="2025-08" db="UniProtKB">
        <authorList>
            <consortium name="Ensembl"/>
        </authorList>
    </citation>
    <scope>IDENTIFICATION</scope>
</reference>
<evidence type="ECO:0000259" key="9">
    <source>
        <dbReference type="PROSITE" id="PS50011"/>
    </source>
</evidence>
<dbReference type="PROSITE" id="PS50011">
    <property type="entry name" value="PROTEIN_KINASE_DOM"/>
    <property type="match status" value="1"/>
</dbReference>
<reference evidence="11" key="1">
    <citation type="journal article" date="2004" name="Nature">
        <title>Genome duplication in the teleost fish Tetraodon nigroviridis reveals the early vertebrate proto-karyotype.</title>
        <authorList>
            <person name="Jaillon O."/>
            <person name="Aury J.-M."/>
            <person name="Brunet F."/>
            <person name="Petit J.-L."/>
            <person name="Stange-Thomann N."/>
            <person name="Mauceli E."/>
            <person name="Bouneau L."/>
            <person name="Fischer C."/>
            <person name="Ozouf-Costaz C."/>
            <person name="Bernot A."/>
            <person name="Nicaud S."/>
            <person name="Jaffe D."/>
            <person name="Fisher S."/>
            <person name="Lutfalla G."/>
            <person name="Dossat C."/>
            <person name="Segurens B."/>
            <person name="Dasilva C."/>
            <person name="Salanoubat M."/>
            <person name="Levy M."/>
            <person name="Boudet N."/>
            <person name="Castellano S."/>
            <person name="Anthouard V."/>
            <person name="Jubin C."/>
            <person name="Castelli V."/>
            <person name="Katinka M."/>
            <person name="Vacherie B."/>
            <person name="Biemont C."/>
            <person name="Skalli Z."/>
            <person name="Cattolico L."/>
            <person name="Poulain J."/>
            <person name="De Berardinis V."/>
            <person name="Cruaud C."/>
            <person name="Duprat S."/>
            <person name="Brottier P."/>
            <person name="Coutanceau J.-P."/>
            <person name="Gouzy J."/>
            <person name="Parra G."/>
            <person name="Lardier G."/>
            <person name="Chapple C."/>
            <person name="McKernan K.J."/>
            <person name="McEwan P."/>
            <person name="Bosak S."/>
            <person name="Kellis M."/>
            <person name="Volff J.-N."/>
            <person name="Guigo R."/>
            <person name="Zody M.C."/>
            <person name="Mesirov J."/>
            <person name="Lindblad-Toh K."/>
            <person name="Birren B."/>
            <person name="Nusbaum C."/>
            <person name="Kahn D."/>
            <person name="Robinson-Rechavi M."/>
            <person name="Laudet V."/>
            <person name="Schachter V."/>
            <person name="Quetier F."/>
            <person name="Saurin W."/>
            <person name="Scarpelli C."/>
            <person name="Wincker P."/>
            <person name="Lander E.S."/>
            <person name="Weissenbach J."/>
            <person name="Roest Crollius H."/>
        </authorList>
    </citation>
    <scope>NUCLEOTIDE SEQUENCE [LARGE SCALE GENOMIC DNA]</scope>
</reference>
<name>H3BZU9_TETNG</name>
<keyword evidence="4 7" id="KW-0547">Nucleotide-binding</keyword>
<evidence type="ECO:0000256" key="2">
    <source>
        <dbReference type="ARBA" id="ARBA00022527"/>
    </source>
</evidence>
<evidence type="ECO:0000256" key="5">
    <source>
        <dbReference type="ARBA" id="ARBA00022777"/>
    </source>
</evidence>
<dbReference type="InterPro" id="IPR000719">
    <property type="entry name" value="Prot_kinase_dom"/>
</dbReference>
<dbReference type="EC" id="2.7.11.1" evidence="1"/>
<evidence type="ECO:0000313" key="10">
    <source>
        <dbReference type="Ensembl" id="ENSTNIP00000001515.1"/>
    </source>
</evidence>
<keyword evidence="5" id="KW-0418">Kinase</keyword>
<sequence>DENLLHASDASVTLCPADVKLQHSEEKKKPDDVEIDIQNLYKAVPQLNEVFRIIDKIGEGTFSSVYLGEAQMQDGRTEMFALKHLIPTSHPTRIAAELQCLAVAGGKENVMGVTYCFRKEDHVVIVMPYMEHQAIVDIIGVLSFEEVRLYIYHLLKALRHIHQFGIIHRDIKPNNFLYNRRSKMYALVDFGLAQGTADTQIELLKVVRENTGQKSTFSPHLHFLLKAHKGVLTLLVFYFIDECSEGFVSCDGEKLGNMAKEALTTLCKTARPVFGERNLNSCAPDASSTKPAVSKAELVKPSKTEDPANRRYLSVGRGLLLTRTQSSSQKPQRSVQQGLTCNCYMTDRVCNICLSRKPQVAPRAGTPGFRAPEVLTKCPNQGTAIDVWSAGVILLSLLSGRYPFFKASDDLVALAQIMTIRGSRETTKAAKSFGKAVVCSRELPKLHLRTLCETLRRGRTSPEVEVTPGSQADKDIAANFQDEAPTRAEGGRLSERDKGGAGPLKDRVEEEKHGWDRVPDEAYDLLDRLLDLNPATRITAAQALQHPLFTDL</sequence>
<reference evidence="10" key="3">
    <citation type="submission" date="2025-09" db="UniProtKB">
        <authorList>
            <consortium name="Ensembl"/>
        </authorList>
    </citation>
    <scope>IDENTIFICATION</scope>
</reference>
<dbReference type="FunFam" id="3.30.200.20:FF:000287">
    <property type="entry name" value="Cell division cycle 7-related protein kinase"/>
    <property type="match status" value="1"/>
</dbReference>
<evidence type="ECO:0000256" key="7">
    <source>
        <dbReference type="PROSITE-ProRule" id="PRU10141"/>
    </source>
</evidence>
<feature type="region of interest" description="Disordered" evidence="8">
    <location>
        <begin position="484"/>
        <end position="517"/>
    </location>
</feature>
<dbReference type="CDD" id="cd14019">
    <property type="entry name" value="STKc_Cdc7"/>
    <property type="match status" value="1"/>
</dbReference>
<evidence type="ECO:0000256" key="1">
    <source>
        <dbReference type="ARBA" id="ARBA00012513"/>
    </source>
</evidence>
<dbReference type="InterPro" id="IPR011009">
    <property type="entry name" value="Kinase-like_dom_sf"/>
</dbReference>
<dbReference type="Gene3D" id="1.10.510.10">
    <property type="entry name" value="Transferase(Phosphotransferase) domain 1"/>
    <property type="match status" value="2"/>
</dbReference>
<dbReference type="Proteomes" id="UP000007303">
    <property type="component" value="Unassembled WGS sequence"/>
</dbReference>
<keyword evidence="6 7" id="KW-0067">ATP-binding</keyword>
<evidence type="ECO:0000256" key="4">
    <source>
        <dbReference type="ARBA" id="ARBA00022741"/>
    </source>
</evidence>
<dbReference type="InterPro" id="IPR017441">
    <property type="entry name" value="Protein_kinase_ATP_BS"/>
</dbReference>
<dbReference type="GO" id="GO:0004674">
    <property type="term" value="F:protein serine/threonine kinase activity"/>
    <property type="evidence" value="ECO:0007669"/>
    <property type="project" value="UniProtKB-KW"/>
</dbReference>
<dbReference type="PANTHER" id="PTHR44167:SF23">
    <property type="entry name" value="CDC7 KINASE, ISOFORM A-RELATED"/>
    <property type="match status" value="1"/>
</dbReference>
<feature type="region of interest" description="Disordered" evidence="8">
    <location>
        <begin position="459"/>
        <end position="478"/>
    </location>
</feature>
<keyword evidence="11" id="KW-1185">Reference proteome</keyword>
<dbReference type="PROSITE" id="PS00108">
    <property type="entry name" value="PROTEIN_KINASE_ST"/>
    <property type="match status" value="1"/>
</dbReference>